<proteinExistence type="predicted"/>
<reference evidence="6 7" key="1">
    <citation type="journal article" date="2019" name="Sci. Rep.">
        <title>Comparative genomics of chytrid fungi reveal insights into the obligate biotrophic and pathogenic lifestyle of Synchytrium endobioticum.</title>
        <authorList>
            <person name="van de Vossenberg B.T.L.H."/>
            <person name="Warris S."/>
            <person name="Nguyen H.D.T."/>
            <person name="van Gent-Pelzer M.P.E."/>
            <person name="Joly D.L."/>
            <person name="van de Geest H.C."/>
            <person name="Bonants P.J.M."/>
            <person name="Smith D.S."/>
            <person name="Levesque C.A."/>
            <person name="van der Lee T.A.J."/>
        </authorList>
    </citation>
    <scope>NUCLEOTIDE SEQUENCE [LARGE SCALE GENOMIC DNA]</scope>
    <source>
        <strain evidence="5 7">LEV6574</strain>
        <strain evidence="4 6">MB42</strain>
    </source>
</reference>
<feature type="chain" id="PRO_5033463864" description="Superoxide dismutase copper/zinc binding domain-containing protein" evidence="2">
    <location>
        <begin position="23"/>
        <end position="229"/>
    </location>
</feature>
<gene>
    <name evidence="5" type="ORF">SeLEV6574_g04255</name>
    <name evidence="4" type="ORF">SeMB42_g05424</name>
</gene>
<dbReference type="EMBL" id="QEAN01000258">
    <property type="protein sequence ID" value="TPX41768.1"/>
    <property type="molecule type" value="Genomic_DNA"/>
</dbReference>
<comment type="caution">
    <text evidence="5">The sequence shown here is derived from an EMBL/GenBank/DDBJ whole genome shotgun (WGS) entry which is preliminary data.</text>
</comment>
<dbReference type="Proteomes" id="UP000317494">
    <property type="component" value="Unassembled WGS sequence"/>
</dbReference>
<organism evidence="5 7">
    <name type="scientific">Synchytrium endobioticum</name>
    <dbReference type="NCBI Taxonomy" id="286115"/>
    <lineage>
        <taxon>Eukaryota</taxon>
        <taxon>Fungi</taxon>
        <taxon>Fungi incertae sedis</taxon>
        <taxon>Chytridiomycota</taxon>
        <taxon>Chytridiomycota incertae sedis</taxon>
        <taxon>Chytridiomycetes</taxon>
        <taxon>Synchytriales</taxon>
        <taxon>Synchytriaceae</taxon>
        <taxon>Synchytrium</taxon>
    </lineage>
</organism>
<evidence type="ECO:0000256" key="1">
    <source>
        <dbReference type="SAM" id="MobiDB-lite"/>
    </source>
</evidence>
<feature type="compositionally biased region" description="Polar residues" evidence="1">
    <location>
        <begin position="194"/>
        <end position="204"/>
    </location>
</feature>
<dbReference type="Pfam" id="PF00080">
    <property type="entry name" value="Sod_Cu"/>
    <property type="match status" value="1"/>
</dbReference>
<feature type="signal peptide" evidence="2">
    <location>
        <begin position="1"/>
        <end position="22"/>
    </location>
</feature>
<dbReference type="Proteomes" id="UP000320475">
    <property type="component" value="Unassembled WGS sequence"/>
</dbReference>
<feature type="domain" description="Superoxide dismutase copper/zinc binding" evidence="3">
    <location>
        <begin position="37"/>
        <end position="151"/>
    </location>
</feature>
<evidence type="ECO:0000313" key="4">
    <source>
        <dbReference type="EMBL" id="TPX41768.1"/>
    </source>
</evidence>
<dbReference type="EMBL" id="QEAM01000166">
    <property type="protein sequence ID" value="TPX44849.1"/>
    <property type="molecule type" value="Genomic_DNA"/>
</dbReference>
<accession>A0A507D049</accession>
<dbReference type="VEuPathDB" id="FungiDB:SeMB42_g05424"/>
<dbReference type="InterPro" id="IPR001424">
    <property type="entry name" value="SOD_Cu_Zn_dom"/>
</dbReference>
<dbReference type="AlphaFoldDB" id="A0A507D049"/>
<evidence type="ECO:0000313" key="7">
    <source>
        <dbReference type="Proteomes" id="UP000320475"/>
    </source>
</evidence>
<dbReference type="SUPFAM" id="SSF49329">
    <property type="entry name" value="Cu,Zn superoxide dismutase-like"/>
    <property type="match status" value="1"/>
</dbReference>
<dbReference type="InterPro" id="IPR036423">
    <property type="entry name" value="SOD-like_Cu/Zn_dom_sf"/>
</dbReference>
<protein>
    <recommendedName>
        <fullName evidence="3">Superoxide dismutase copper/zinc binding domain-containing protein</fullName>
    </recommendedName>
</protein>
<sequence>MSSKLTTLLVILGAFAASTVHAQQQLIARIDQNTKLNGYYRFTKQQGGTAIRFKLTTGVDKFQGPLIYHIHEHAVVGTDCKTSGGHLNLKGLPLTSQCSSNPAEWEATCITGLLSDKFGPFYKNSGVEVIDPTFTLDQIANRSIVIHDANKTMIACANIVPDNNILASPIVNYKPTKLPVANGNPVLVGGLAVPTSSKTSTNPRPTAGPKDKNVKLGDLGGATGKACIE</sequence>
<dbReference type="GO" id="GO:0006801">
    <property type="term" value="P:superoxide metabolic process"/>
    <property type="evidence" value="ECO:0007669"/>
    <property type="project" value="InterPro"/>
</dbReference>
<keyword evidence="2" id="KW-0732">Signal</keyword>
<evidence type="ECO:0000313" key="5">
    <source>
        <dbReference type="EMBL" id="TPX44849.1"/>
    </source>
</evidence>
<dbReference type="Gene3D" id="2.60.40.200">
    <property type="entry name" value="Superoxide dismutase, copper/zinc binding domain"/>
    <property type="match status" value="1"/>
</dbReference>
<dbReference type="GO" id="GO:0046872">
    <property type="term" value="F:metal ion binding"/>
    <property type="evidence" value="ECO:0007669"/>
    <property type="project" value="InterPro"/>
</dbReference>
<feature type="region of interest" description="Disordered" evidence="1">
    <location>
        <begin position="192"/>
        <end position="218"/>
    </location>
</feature>
<dbReference type="OrthoDB" id="159229at2759"/>
<evidence type="ECO:0000256" key="2">
    <source>
        <dbReference type="SAM" id="SignalP"/>
    </source>
</evidence>
<evidence type="ECO:0000313" key="6">
    <source>
        <dbReference type="Proteomes" id="UP000317494"/>
    </source>
</evidence>
<keyword evidence="6" id="KW-1185">Reference proteome</keyword>
<name>A0A507D049_9FUNG</name>
<evidence type="ECO:0000259" key="3">
    <source>
        <dbReference type="Pfam" id="PF00080"/>
    </source>
</evidence>
<dbReference type="STRING" id="286115.A0A507D049"/>